<dbReference type="EMBL" id="CP045503">
    <property type="protein sequence ID" value="QPG60589.2"/>
    <property type="molecule type" value="Genomic_DNA"/>
</dbReference>
<proteinExistence type="predicted"/>
<feature type="transmembrane region" description="Helical" evidence="5">
    <location>
        <begin position="138"/>
        <end position="161"/>
    </location>
</feature>
<feature type="domain" description="EamA" evidence="6">
    <location>
        <begin position="144"/>
        <end position="272"/>
    </location>
</feature>
<dbReference type="PANTHER" id="PTHR22911">
    <property type="entry name" value="ACYL-MALONYL CONDENSING ENZYME-RELATED"/>
    <property type="match status" value="1"/>
</dbReference>
<protein>
    <submittedName>
        <fullName evidence="7">DMT family transporter</fullName>
    </submittedName>
</protein>
<dbReference type="InterPro" id="IPR037185">
    <property type="entry name" value="EmrE-like"/>
</dbReference>
<feature type="transmembrane region" description="Helical" evidence="5">
    <location>
        <begin position="173"/>
        <end position="194"/>
    </location>
</feature>
<feature type="transmembrane region" description="Helical" evidence="5">
    <location>
        <begin position="30"/>
        <end position="46"/>
    </location>
</feature>
<accession>A0ABX6VD19</accession>
<evidence type="ECO:0000313" key="7">
    <source>
        <dbReference type="EMBL" id="QPG60589.2"/>
    </source>
</evidence>
<reference evidence="7" key="1">
    <citation type="submission" date="2021-07" db="EMBL/GenBank/DDBJ databases">
        <title>Shewanella sp. YLB-07 whole genome sequence.</title>
        <authorList>
            <person name="Yu L."/>
        </authorList>
    </citation>
    <scope>NUCLEOTIDE SEQUENCE</scope>
    <source>
        <strain evidence="7">YLB-08</strain>
    </source>
</reference>
<keyword evidence="2 5" id="KW-0812">Transmembrane</keyword>
<feature type="domain" description="EamA" evidence="6">
    <location>
        <begin position="1"/>
        <end position="127"/>
    </location>
</feature>
<feature type="transmembrane region" description="Helical" evidence="5">
    <location>
        <begin position="200"/>
        <end position="218"/>
    </location>
</feature>
<evidence type="ECO:0000256" key="1">
    <source>
        <dbReference type="ARBA" id="ARBA00004141"/>
    </source>
</evidence>
<evidence type="ECO:0000256" key="3">
    <source>
        <dbReference type="ARBA" id="ARBA00022989"/>
    </source>
</evidence>
<feature type="transmembrane region" description="Helical" evidence="5">
    <location>
        <begin position="114"/>
        <end position="132"/>
    </location>
</feature>
<keyword evidence="4 5" id="KW-0472">Membrane</keyword>
<dbReference type="SUPFAM" id="SSF103481">
    <property type="entry name" value="Multidrug resistance efflux transporter EmrE"/>
    <property type="match status" value="2"/>
</dbReference>
<evidence type="ECO:0000313" key="8">
    <source>
        <dbReference type="Proteomes" id="UP000316416"/>
    </source>
</evidence>
<name>A0ABX6VD19_9GAMM</name>
<sequence>MLLSALAFSLMSACVKLVSAHGIPVLEIIAARALVSLGLSYIDVKRKGISMWGHNRKLLLARGTVGTLALFCVYYSVITLPLAEATLLQYLHPMFTALLAFIFLGERVLHSTKVCIMLSILGLLVMVLPGLGVDQQAALPWASIGIALLGALGSSIAYVIVRRLSNVEDTSVIILYFPLIALPLSVFLLGSDFVMPNFEGLLLLLFVGVFTQAGQIGLTKAMQSESAGKAAGYAYVQVIFAMLFGWIIFSELPSIWSWVGGSIIMLGALVNVLWKR</sequence>
<keyword evidence="3 5" id="KW-1133">Transmembrane helix</keyword>
<dbReference type="Pfam" id="PF00892">
    <property type="entry name" value="EamA"/>
    <property type="match status" value="2"/>
</dbReference>
<evidence type="ECO:0000259" key="6">
    <source>
        <dbReference type="Pfam" id="PF00892"/>
    </source>
</evidence>
<gene>
    <name evidence="7" type="ORF">FM038_021595</name>
</gene>
<comment type="subcellular location">
    <subcellularLocation>
        <location evidence="1">Membrane</location>
        <topology evidence="1">Multi-pass membrane protein</topology>
    </subcellularLocation>
</comment>
<feature type="transmembrane region" description="Helical" evidence="5">
    <location>
        <begin position="58"/>
        <end position="78"/>
    </location>
</feature>
<dbReference type="InterPro" id="IPR000620">
    <property type="entry name" value="EamA_dom"/>
</dbReference>
<dbReference type="Proteomes" id="UP000316416">
    <property type="component" value="Chromosome"/>
</dbReference>
<evidence type="ECO:0000256" key="4">
    <source>
        <dbReference type="ARBA" id="ARBA00023136"/>
    </source>
</evidence>
<feature type="transmembrane region" description="Helical" evidence="5">
    <location>
        <begin position="230"/>
        <end position="249"/>
    </location>
</feature>
<evidence type="ECO:0000256" key="2">
    <source>
        <dbReference type="ARBA" id="ARBA00022692"/>
    </source>
</evidence>
<feature type="transmembrane region" description="Helical" evidence="5">
    <location>
        <begin position="90"/>
        <end position="109"/>
    </location>
</feature>
<evidence type="ECO:0000256" key="5">
    <source>
        <dbReference type="SAM" id="Phobius"/>
    </source>
</evidence>
<feature type="transmembrane region" description="Helical" evidence="5">
    <location>
        <begin position="255"/>
        <end position="274"/>
    </location>
</feature>
<dbReference type="PANTHER" id="PTHR22911:SF6">
    <property type="entry name" value="SOLUTE CARRIER FAMILY 35 MEMBER G1"/>
    <property type="match status" value="1"/>
</dbReference>
<keyword evidence="8" id="KW-1185">Reference proteome</keyword>
<organism evidence="7 8">
    <name type="scientific">Shewanella eurypsychrophilus</name>
    <dbReference type="NCBI Taxonomy" id="2593656"/>
    <lineage>
        <taxon>Bacteria</taxon>
        <taxon>Pseudomonadati</taxon>
        <taxon>Pseudomonadota</taxon>
        <taxon>Gammaproteobacteria</taxon>
        <taxon>Alteromonadales</taxon>
        <taxon>Shewanellaceae</taxon>
        <taxon>Shewanella</taxon>
    </lineage>
</organism>